<dbReference type="SUPFAM" id="SSF50715">
    <property type="entry name" value="Ribosomal protein L25-like"/>
    <property type="match status" value="1"/>
</dbReference>
<evidence type="ECO:0000256" key="4">
    <source>
        <dbReference type="ARBA" id="ARBA00023274"/>
    </source>
</evidence>
<dbReference type="NCBIfam" id="NF004128">
    <property type="entry name" value="PRK05618.1-2"/>
    <property type="match status" value="1"/>
</dbReference>
<accession>A0A382R6B6</accession>
<dbReference type="InterPro" id="IPR037121">
    <property type="entry name" value="Ribosomal_bL25_C"/>
</dbReference>
<dbReference type="HAMAP" id="MF_01334">
    <property type="entry name" value="Ribosomal_bL25_CTC"/>
    <property type="match status" value="1"/>
</dbReference>
<dbReference type="NCBIfam" id="TIGR00731">
    <property type="entry name" value="bL25_bact_ctc"/>
    <property type="match status" value="1"/>
</dbReference>
<evidence type="ECO:0000259" key="7">
    <source>
        <dbReference type="Pfam" id="PF14693"/>
    </source>
</evidence>
<dbReference type="GO" id="GO:0022625">
    <property type="term" value="C:cytosolic large ribosomal subunit"/>
    <property type="evidence" value="ECO:0007669"/>
    <property type="project" value="TreeGrafter"/>
</dbReference>
<dbReference type="Gene3D" id="2.40.240.10">
    <property type="entry name" value="Ribosomal Protein L25, Chain P"/>
    <property type="match status" value="1"/>
</dbReference>
<evidence type="ECO:0000256" key="1">
    <source>
        <dbReference type="ARBA" id="ARBA00022730"/>
    </source>
</evidence>
<dbReference type="InterPro" id="IPR020930">
    <property type="entry name" value="Ribosomal_uL5_bac-type"/>
</dbReference>
<dbReference type="InterPro" id="IPR020056">
    <property type="entry name" value="Rbsml_bL25/Gln-tRNA_synth_N"/>
</dbReference>
<dbReference type="Gene3D" id="2.170.120.20">
    <property type="entry name" value="Ribosomal protein L25, beta domain"/>
    <property type="match status" value="1"/>
</dbReference>
<dbReference type="AlphaFoldDB" id="A0A382R6B6"/>
<protein>
    <submittedName>
        <fullName evidence="8">Uncharacterized protein</fullName>
    </submittedName>
</protein>
<keyword evidence="1" id="KW-0699">rRNA-binding</keyword>
<gene>
    <name evidence="8" type="ORF">METZ01_LOCUS345561</name>
</gene>
<organism evidence="8">
    <name type="scientific">marine metagenome</name>
    <dbReference type="NCBI Taxonomy" id="408172"/>
    <lineage>
        <taxon>unclassified sequences</taxon>
        <taxon>metagenomes</taxon>
        <taxon>ecological metagenomes</taxon>
    </lineage>
</organism>
<evidence type="ECO:0000259" key="6">
    <source>
        <dbReference type="Pfam" id="PF01386"/>
    </source>
</evidence>
<dbReference type="GO" id="GO:0008097">
    <property type="term" value="F:5S rRNA binding"/>
    <property type="evidence" value="ECO:0007669"/>
    <property type="project" value="InterPro"/>
</dbReference>
<feature type="domain" description="Large ribosomal subunit protein bL25 beta" evidence="7">
    <location>
        <begin position="99"/>
        <end position="184"/>
    </location>
</feature>
<dbReference type="InterPro" id="IPR029751">
    <property type="entry name" value="Ribosomal_L25_dom"/>
</dbReference>
<dbReference type="InterPro" id="IPR001021">
    <property type="entry name" value="Ribosomal_bL25_long"/>
</dbReference>
<feature type="non-terminal residue" evidence="8">
    <location>
        <position position="1"/>
    </location>
</feature>
<dbReference type="PANTHER" id="PTHR33284:SF1">
    <property type="entry name" value="RIBOSOMAL PROTEIN L25_GLN-TRNA SYNTHETASE, ANTI-CODON-BINDING DOMAIN-CONTAINING PROTEIN"/>
    <property type="match status" value="1"/>
</dbReference>
<proteinExistence type="inferred from homology"/>
<feature type="domain" description="Large ribosomal subunit protein bL25 L25" evidence="6">
    <location>
        <begin position="4"/>
        <end position="91"/>
    </location>
</feature>
<evidence type="ECO:0000256" key="2">
    <source>
        <dbReference type="ARBA" id="ARBA00022884"/>
    </source>
</evidence>
<evidence type="ECO:0000256" key="5">
    <source>
        <dbReference type="SAM" id="MobiDB-lite"/>
    </source>
</evidence>
<dbReference type="PANTHER" id="PTHR33284">
    <property type="entry name" value="RIBOSOMAL PROTEIN L25/GLN-TRNA SYNTHETASE, ANTI-CODON-BINDING DOMAIN-CONTAINING PROTEIN"/>
    <property type="match status" value="1"/>
</dbReference>
<keyword evidence="2" id="KW-0694">RNA-binding</keyword>
<dbReference type="EMBL" id="UINC01119116">
    <property type="protein sequence ID" value="SVC92707.1"/>
    <property type="molecule type" value="Genomic_DNA"/>
</dbReference>
<sequence length="228" mass="24969">MNSIEVTSRNTSTKGQVNTLRQKGEVPGVIYGGTIENQKIYLSKKEVKTLIDQENFLSNIISLNLGGKSTNVLPREVAFDPISDDPIHVDFLRIVKGAKIIIEIPVKFINNEKCPGIKRGGVLNIVRRKVELKCPTENIPTELVVDLEGLEIGTSIKFSSINLTENVKPTIQGRDFVIATVAAPTVFKEPEKTADTESAEGTEEAEKAEVGTTEQSEDKTTEGDKTDD</sequence>
<evidence type="ECO:0000256" key="3">
    <source>
        <dbReference type="ARBA" id="ARBA00022980"/>
    </source>
</evidence>
<dbReference type="InterPro" id="IPR011035">
    <property type="entry name" value="Ribosomal_bL25/Gln-tRNA_synth"/>
</dbReference>
<evidence type="ECO:0000313" key="8">
    <source>
        <dbReference type="EMBL" id="SVC92707.1"/>
    </source>
</evidence>
<keyword evidence="3" id="KW-0689">Ribosomal protein</keyword>
<reference evidence="8" key="1">
    <citation type="submission" date="2018-05" db="EMBL/GenBank/DDBJ databases">
        <authorList>
            <person name="Lanie J.A."/>
            <person name="Ng W.-L."/>
            <person name="Kazmierczak K.M."/>
            <person name="Andrzejewski T.M."/>
            <person name="Davidsen T.M."/>
            <person name="Wayne K.J."/>
            <person name="Tettelin H."/>
            <person name="Glass J.I."/>
            <person name="Rusch D."/>
            <person name="Podicherti R."/>
            <person name="Tsui H.-C.T."/>
            <person name="Winkler M.E."/>
        </authorList>
    </citation>
    <scope>NUCLEOTIDE SEQUENCE</scope>
</reference>
<dbReference type="CDD" id="cd00495">
    <property type="entry name" value="Ribosomal_L25_TL5_CTC"/>
    <property type="match status" value="1"/>
</dbReference>
<dbReference type="GO" id="GO:0003735">
    <property type="term" value="F:structural constituent of ribosome"/>
    <property type="evidence" value="ECO:0007669"/>
    <property type="project" value="InterPro"/>
</dbReference>
<dbReference type="InterPro" id="IPR020057">
    <property type="entry name" value="Ribosomal_bL25_b-dom"/>
</dbReference>
<feature type="compositionally biased region" description="Basic and acidic residues" evidence="5">
    <location>
        <begin position="216"/>
        <end position="228"/>
    </location>
</feature>
<keyword evidence="4" id="KW-0687">Ribonucleoprotein</keyword>
<feature type="non-terminal residue" evidence="8">
    <location>
        <position position="228"/>
    </location>
</feature>
<name>A0A382R6B6_9ZZZZ</name>
<dbReference type="GO" id="GO:0006412">
    <property type="term" value="P:translation"/>
    <property type="evidence" value="ECO:0007669"/>
    <property type="project" value="InterPro"/>
</dbReference>
<dbReference type="Pfam" id="PF01386">
    <property type="entry name" value="Ribosomal_L25p"/>
    <property type="match status" value="1"/>
</dbReference>
<dbReference type="Pfam" id="PF14693">
    <property type="entry name" value="Ribosomal_TL5_C"/>
    <property type="match status" value="1"/>
</dbReference>
<feature type="region of interest" description="Disordered" evidence="5">
    <location>
        <begin position="187"/>
        <end position="228"/>
    </location>
</feature>